<evidence type="ECO:0000259" key="3">
    <source>
        <dbReference type="Pfam" id="PF18962"/>
    </source>
</evidence>
<dbReference type="RefSeq" id="WP_157364188.1">
    <property type="nucleotide sequence ID" value="NZ_WOWS01000004.1"/>
</dbReference>
<dbReference type="AlphaFoldDB" id="A0A6L6UC67"/>
<name>A0A6L6UC67_9FLAO</name>
<feature type="signal peptide" evidence="2">
    <location>
        <begin position="1"/>
        <end position="23"/>
    </location>
</feature>
<gene>
    <name evidence="4" type="ORF">GN138_11720</name>
</gene>
<reference evidence="4 5" key="1">
    <citation type="submission" date="2019-12" db="EMBL/GenBank/DDBJ databases">
        <authorList>
            <person name="Li J."/>
        </authorList>
    </citation>
    <scope>NUCLEOTIDE SEQUENCE [LARGE SCALE GENOMIC DNA]</scope>
    <source>
        <strain evidence="4 5">HL2-2</strain>
    </source>
</reference>
<keyword evidence="1 2" id="KW-0732">Signal</keyword>
<organism evidence="4 5">
    <name type="scientific">Winogradskyella endarachnes</name>
    <dbReference type="NCBI Taxonomy" id="2681965"/>
    <lineage>
        <taxon>Bacteria</taxon>
        <taxon>Pseudomonadati</taxon>
        <taxon>Bacteroidota</taxon>
        <taxon>Flavobacteriia</taxon>
        <taxon>Flavobacteriales</taxon>
        <taxon>Flavobacteriaceae</taxon>
        <taxon>Winogradskyella</taxon>
    </lineage>
</organism>
<dbReference type="InterPro" id="IPR026444">
    <property type="entry name" value="Secre_tail"/>
</dbReference>
<sequence length="290" mass="31567">MNRILLSFLVFLVTISIQSQVFSEDFSGLTSTATGNNFSLGDWNQTRNTDGTYANGYSVDDGGAWLRDGFNNNGTTGAIRLNMTNSVKRDWLIFPLVDLSTTPTSGSYTIEWDMAFAAHGSGTTFQALNAGDEIRLLVSVDGGSTFTSLAAFDSTSVITDGGETFSVELSDSSYFVNDVQFAFWGFEGDITTNATNVFLDNITITDSSTLSSEDLSFTEGADLYPNPTSENLFVKDLALKKVELFTMIGRKVSVEFNDSTIFTSALAAGTYIVQLTDENGYTFTNKFIKE</sequence>
<dbReference type="Proteomes" id="UP000478208">
    <property type="component" value="Unassembled WGS sequence"/>
</dbReference>
<comment type="caution">
    <text evidence="4">The sequence shown here is derived from an EMBL/GenBank/DDBJ whole genome shotgun (WGS) entry which is preliminary data.</text>
</comment>
<dbReference type="Gene3D" id="2.60.120.260">
    <property type="entry name" value="Galactose-binding domain-like"/>
    <property type="match status" value="1"/>
</dbReference>
<proteinExistence type="predicted"/>
<keyword evidence="5" id="KW-1185">Reference proteome</keyword>
<feature type="chain" id="PRO_5026817688" evidence="2">
    <location>
        <begin position="24"/>
        <end position="290"/>
    </location>
</feature>
<dbReference type="EMBL" id="WOWS01000004">
    <property type="protein sequence ID" value="MUU79116.1"/>
    <property type="molecule type" value="Genomic_DNA"/>
</dbReference>
<feature type="domain" description="Secretion system C-terminal sorting" evidence="3">
    <location>
        <begin position="223"/>
        <end position="288"/>
    </location>
</feature>
<dbReference type="Pfam" id="PF18962">
    <property type="entry name" value="Por_Secre_tail"/>
    <property type="match status" value="1"/>
</dbReference>
<accession>A0A6L6UC67</accession>
<dbReference type="NCBIfam" id="TIGR04183">
    <property type="entry name" value="Por_Secre_tail"/>
    <property type="match status" value="1"/>
</dbReference>
<evidence type="ECO:0000256" key="1">
    <source>
        <dbReference type="ARBA" id="ARBA00022729"/>
    </source>
</evidence>
<evidence type="ECO:0000256" key="2">
    <source>
        <dbReference type="SAM" id="SignalP"/>
    </source>
</evidence>
<protein>
    <submittedName>
        <fullName evidence="4">T9SS type A sorting domain-containing protein</fullName>
    </submittedName>
</protein>
<evidence type="ECO:0000313" key="5">
    <source>
        <dbReference type="Proteomes" id="UP000478208"/>
    </source>
</evidence>
<evidence type="ECO:0000313" key="4">
    <source>
        <dbReference type="EMBL" id="MUU79116.1"/>
    </source>
</evidence>